<dbReference type="HOGENOM" id="CLU_013929_2_0_1"/>
<dbReference type="AlphaFoldDB" id="G2Q2C3"/>
<feature type="non-terminal residue" evidence="2">
    <location>
        <position position="1"/>
    </location>
</feature>
<keyword evidence="3" id="KW-1185">Reference proteome</keyword>
<dbReference type="Pfam" id="PF03184">
    <property type="entry name" value="DDE_1"/>
    <property type="match status" value="1"/>
</dbReference>
<reference evidence="2 3" key="1">
    <citation type="journal article" date="2011" name="Nat. Biotechnol.">
        <title>Comparative genomic analysis of the thermophilic biomass-degrading fungi Myceliophthora thermophila and Thielavia terrestris.</title>
        <authorList>
            <person name="Berka R.M."/>
            <person name="Grigoriev I.V."/>
            <person name="Otillar R."/>
            <person name="Salamov A."/>
            <person name="Grimwood J."/>
            <person name="Reid I."/>
            <person name="Ishmael N."/>
            <person name="John T."/>
            <person name="Darmond C."/>
            <person name="Moisan M.-C."/>
            <person name="Henrissat B."/>
            <person name="Coutinho P.M."/>
            <person name="Lombard V."/>
            <person name="Natvig D.O."/>
            <person name="Lindquist E."/>
            <person name="Schmutz J."/>
            <person name="Lucas S."/>
            <person name="Harris P."/>
            <person name="Powlowski J."/>
            <person name="Bellemare A."/>
            <person name="Taylor D."/>
            <person name="Butler G."/>
            <person name="de Vries R.P."/>
            <person name="Allijn I.E."/>
            <person name="van den Brink J."/>
            <person name="Ushinsky S."/>
            <person name="Storms R."/>
            <person name="Powell A.J."/>
            <person name="Paulsen I.T."/>
            <person name="Elbourne L.D.H."/>
            <person name="Baker S.E."/>
            <person name="Magnuson J."/>
            <person name="LaBoissiere S."/>
            <person name="Clutterbuck A.J."/>
            <person name="Martinez D."/>
            <person name="Wogulis M."/>
            <person name="de Leon A.L."/>
            <person name="Rey M.W."/>
            <person name="Tsang A."/>
        </authorList>
    </citation>
    <scope>NUCLEOTIDE SEQUENCE [LARGE SCALE GENOMIC DNA]</scope>
    <source>
        <strain evidence="3">ATCC 42464 / BCRC 31852 / DSM 1799</strain>
    </source>
</reference>
<dbReference type="KEGG" id="mtm:MYCTH_43419"/>
<gene>
    <name evidence="2" type="ORF">MYCTH_43419</name>
</gene>
<evidence type="ECO:0000313" key="2">
    <source>
        <dbReference type="EMBL" id="AEO54248.1"/>
    </source>
</evidence>
<dbReference type="InterPro" id="IPR004875">
    <property type="entry name" value="DDE_SF_endonuclease_dom"/>
</dbReference>
<dbReference type="VEuPathDB" id="FungiDB:MYCTH_43419"/>
<dbReference type="PANTHER" id="PTHR19303">
    <property type="entry name" value="TRANSPOSON"/>
    <property type="match status" value="1"/>
</dbReference>
<accession>G2Q2C3</accession>
<organism evidence="2 3">
    <name type="scientific">Thermothelomyces thermophilus (strain ATCC 42464 / BCRC 31852 / DSM 1799)</name>
    <name type="common">Sporotrichum thermophile</name>
    <dbReference type="NCBI Taxonomy" id="573729"/>
    <lineage>
        <taxon>Eukaryota</taxon>
        <taxon>Fungi</taxon>
        <taxon>Dikarya</taxon>
        <taxon>Ascomycota</taxon>
        <taxon>Pezizomycotina</taxon>
        <taxon>Sordariomycetes</taxon>
        <taxon>Sordariomycetidae</taxon>
        <taxon>Sordariales</taxon>
        <taxon>Chaetomiaceae</taxon>
        <taxon>Thermothelomyces</taxon>
    </lineage>
</organism>
<dbReference type="Proteomes" id="UP000007322">
    <property type="component" value="Chromosome 1"/>
</dbReference>
<dbReference type="InParanoid" id="G2Q2C3"/>
<protein>
    <recommendedName>
        <fullName evidence="1">DDE-1 domain-containing protein</fullName>
    </recommendedName>
</protein>
<dbReference type="GO" id="GO:0003677">
    <property type="term" value="F:DNA binding"/>
    <property type="evidence" value="ECO:0007669"/>
    <property type="project" value="TreeGrafter"/>
</dbReference>
<dbReference type="OMA" id="WKQDNPL"/>
<sequence>AEQPAVVAEYFDKLLDVLGDKGVDPEDIWNIDETGFRIRIGKDQLIVTKRKRAYYFGITENRELATAIEAISAGRRVIPAFIILAGQVHISQWYEQPELDPEMAIITSASGYSNDEISLEWLRHFEEHSRRGMVRKYRLLIFDGHGSHFTWEFVKYCEDHDIIPFGLPPHLTHLIQPLDVIVFQPLKHYHAKELDILIRDGLINITKIEFLIVI</sequence>
<dbReference type="STRING" id="573729.G2Q2C3"/>
<dbReference type="GeneID" id="11508648"/>
<dbReference type="OrthoDB" id="5014592at2759"/>
<dbReference type="GO" id="GO:0005634">
    <property type="term" value="C:nucleus"/>
    <property type="evidence" value="ECO:0007669"/>
    <property type="project" value="TreeGrafter"/>
</dbReference>
<dbReference type="EMBL" id="CP003002">
    <property type="protein sequence ID" value="AEO54248.1"/>
    <property type="molecule type" value="Genomic_DNA"/>
</dbReference>
<dbReference type="eggNOG" id="KOG3105">
    <property type="taxonomic scope" value="Eukaryota"/>
</dbReference>
<evidence type="ECO:0000259" key="1">
    <source>
        <dbReference type="Pfam" id="PF03184"/>
    </source>
</evidence>
<dbReference type="RefSeq" id="XP_003659493.1">
    <property type="nucleotide sequence ID" value="XM_003659445.1"/>
</dbReference>
<dbReference type="InterPro" id="IPR050863">
    <property type="entry name" value="CenT-Element_Derived"/>
</dbReference>
<proteinExistence type="predicted"/>
<name>G2Q2C3_THET4</name>
<evidence type="ECO:0000313" key="3">
    <source>
        <dbReference type="Proteomes" id="UP000007322"/>
    </source>
</evidence>
<feature type="domain" description="DDE-1" evidence="1">
    <location>
        <begin position="62"/>
        <end position="192"/>
    </location>
</feature>
<dbReference type="PANTHER" id="PTHR19303:SF74">
    <property type="entry name" value="POGO TRANSPOSABLE ELEMENT WITH KRAB DOMAIN"/>
    <property type="match status" value="1"/>
</dbReference>